<reference evidence="1" key="1">
    <citation type="submission" date="2023-04" db="EMBL/GenBank/DDBJ databases">
        <authorList>
            <person name="Vijverberg K."/>
            <person name="Xiong W."/>
            <person name="Schranz E."/>
        </authorList>
    </citation>
    <scope>NUCLEOTIDE SEQUENCE</scope>
</reference>
<protein>
    <submittedName>
        <fullName evidence="1">Uncharacterized protein</fullName>
    </submittedName>
</protein>
<name>A0AA35Z0F3_LACSI</name>
<evidence type="ECO:0000313" key="2">
    <source>
        <dbReference type="Proteomes" id="UP001177003"/>
    </source>
</evidence>
<organism evidence="1 2">
    <name type="scientific">Lactuca saligna</name>
    <name type="common">Willowleaf lettuce</name>
    <dbReference type="NCBI Taxonomy" id="75948"/>
    <lineage>
        <taxon>Eukaryota</taxon>
        <taxon>Viridiplantae</taxon>
        <taxon>Streptophyta</taxon>
        <taxon>Embryophyta</taxon>
        <taxon>Tracheophyta</taxon>
        <taxon>Spermatophyta</taxon>
        <taxon>Magnoliopsida</taxon>
        <taxon>eudicotyledons</taxon>
        <taxon>Gunneridae</taxon>
        <taxon>Pentapetalae</taxon>
        <taxon>asterids</taxon>
        <taxon>campanulids</taxon>
        <taxon>Asterales</taxon>
        <taxon>Asteraceae</taxon>
        <taxon>Cichorioideae</taxon>
        <taxon>Cichorieae</taxon>
        <taxon>Lactucinae</taxon>
        <taxon>Lactuca</taxon>
    </lineage>
</organism>
<proteinExistence type="predicted"/>
<evidence type="ECO:0000313" key="1">
    <source>
        <dbReference type="EMBL" id="CAI9283162.1"/>
    </source>
</evidence>
<dbReference type="Proteomes" id="UP001177003">
    <property type="component" value="Chromosome 4"/>
</dbReference>
<dbReference type="AlphaFoldDB" id="A0AA35Z0F3"/>
<dbReference type="EMBL" id="OX465080">
    <property type="protein sequence ID" value="CAI9283162.1"/>
    <property type="molecule type" value="Genomic_DNA"/>
</dbReference>
<sequence length="122" mass="13640">MKKIQIILPTPPIKTFPNLSSTLSSSVPESDIFEIIMKEPFLSLTTPPSPPPFNPPTLPLSTSPITTSIPISSIPYPPMMSSVETSQPRYLSYFQLPFSHTQPFLQQPLSQLHQIFLLSNLF</sequence>
<keyword evidence="2" id="KW-1185">Reference proteome</keyword>
<gene>
    <name evidence="1" type="ORF">LSALG_LOCUS22769</name>
</gene>
<accession>A0AA35Z0F3</accession>